<evidence type="ECO:0000256" key="3">
    <source>
        <dbReference type="ARBA" id="ARBA00022475"/>
    </source>
</evidence>
<reference evidence="9 10" key="1">
    <citation type="submission" date="2020-07" db="EMBL/GenBank/DDBJ databases">
        <title>Alkalicella. sp. LB2 genome.</title>
        <authorList>
            <person name="Postec A."/>
            <person name="Quemeneur M."/>
        </authorList>
    </citation>
    <scope>NUCLEOTIDE SEQUENCE [LARGE SCALE GENOMIC DNA]</scope>
    <source>
        <strain evidence="9 10">LB2</strain>
    </source>
</reference>
<keyword evidence="2" id="KW-0813">Transport</keyword>
<feature type="transmembrane region" description="Helical" evidence="7">
    <location>
        <begin position="256"/>
        <end position="276"/>
    </location>
</feature>
<organism evidence="9 10">
    <name type="scientific">Alkalicella caledoniensis</name>
    <dbReference type="NCBI Taxonomy" id="2731377"/>
    <lineage>
        <taxon>Bacteria</taxon>
        <taxon>Bacillati</taxon>
        <taxon>Bacillota</taxon>
        <taxon>Clostridia</taxon>
        <taxon>Eubacteriales</taxon>
        <taxon>Proteinivoracaceae</taxon>
        <taxon>Alkalicella</taxon>
    </lineage>
</organism>
<dbReference type="PROSITE" id="PS50850">
    <property type="entry name" value="MFS"/>
    <property type="match status" value="1"/>
</dbReference>
<feature type="transmembrane region" description="Helical" evidence="7">
    <location>
        <begin position="218"/>
        <end position="244"/>
    </location>
</feature>
<proteinExistence type="predicted"/>
<sequence>MRNKNFNIVVIGQIISLFGNAIQRFCMSLYILDLTGSAAIFSSILAISTIPYILFAPMAGLLADTVNRKKIMLYLDFISAGLMAVYSIILIGGMDNTIIVGSVMFMLSIIYTLYSPAVTACIPQIVEKEDLEAANGIIQQVGAVVNLTGPIVAGILYSLVEIKTIVIINAVSFLLVAILEVFLDIPDLKVKEKINNPLTKSTSEMTKSFYYLKEKKKVVLGIIISYGLTNIFVVPILSIVSPYFIKIRLNMSSAVYGFSEAVFVLGMIIGGLLITTKPKLFNMKEIHKTMYPMVAAITLMATAAYFAMENNYIVLGLYSLGGFGIMLSLALSNVISLTYMQKEVKEDMLGKVSAFSTAIATASVAPGQLIYGQLIETNINMHYILLLTLLLSICVVTFIKWNAGRIDLDEKTRSAVLNETIDEIEMV</sequence>
<evidence type="ECO:0000313" key="9">
    <source>
        <dbReference type="EMBL" id="QNO14242.1"/>
    </source>
</evidence>
<evidence type="ECO:0000256" key="5">
    <source>
        <dbReference type="ARBA" id="ARBA00022989"/>
    </source>
</evidence>
<feature type="transmembrane region" description="Helical" evidence="7">
    <location>
        <begin position="313"/>
        <end position="340"/>
    </location>
</feature>
<feature type="transmembrane region" description="Helical" evidence="7">
    <location>
        <begin position="383"/>
        <end position="403"/>
    </location>
</feature>
<feature type="transmembrane region" description="Helical" evidence="7">
    <location>
        <begin position="71"/>
        <end position="92"/>
    </location>
</feature>
<feature type="transmembrane region" description="Helical" evidence="7">
    <location>
        <begin position="165"/>
        <end position="183"/>
    </location>
</feature>
<protein>
    <submittedName>
        <fullName evidence="9">MFS transporter</fullName>
    </submittedName>
</protein>
<feature type="transmembrane region" description="Helical" evidence="7">
    <location>
        <begin position="98"/>
        <end position="125"/>
    </location>
</feature>
<evidence type="ECO:0000256" key="1">
    <source>
        <dbReference type="ARBA" id="ARBA00004651"/>
    </source>
</evidence>
<feature type="transmembrane region" description="Helical" evidence="7">
    <location>
        <begin position="137"/>
        <end position="159"/>
    </location>
</feature>
<evidence type="ECO:0000313" key="10">
    <source>
        <dbReference type="Proteomes" id="UP000516160"/>
    </source>
</evidence>
<evidence type="ECO:0000256" key="6">
    <source>
        <dbReference type="ARBA" id="ARBA00023136"/>
    </source>
</evidence>
<dbReference type="SUPFAM" id="SSF103473">
    <property type="entry name" value="MFS general substrate transporter"/>
    <property type="match status" value="1"/>
</dbReference>
<gene>
    <name evidence="9" type="ORF">HYG86_05385</name>
</gene>
<feature type="transmembrane region" description="Helical" evidence="7">
    <location>
        <begin position="7"/>
        <end position="32"/>
    </location>
</feature>
<dbReference type="GO" id="GO:0022857">
    <property type="term" value="F:transmembrane transporter activity"/>
    <property type="evidence" value="ECO:0007669"/>
    <property type="project" value="InterPro"/>
</dbReference>
<dbReference type="CDD" id="cd06173">
    <property type="entry name" value="MFS_MefA_like"/>
    <property type="match status" value="1"/>
</dbReference>
<dbReference type="Proteomes" id="UP000516160">
    <property type="component" value="Chromosome"/>
</dbReference>
<feature type="transmembrane region" description="Helical" evidence="7">
    <location>
        <begin position="288"/>
        <end position="307"/>
    </location>
</feature>
<keyword evidence="5 7" id="KW-1133">Transmembrane helix</keyword>
<dbReference type="Gene3D" id="1.20.1250.20">
    <property type="entry name" value="MFS general substrate transporter like domains"/>
    <property type="match status" value="1"/>
</dbReference>
<accession>A0A7G9W6D0</accession>
<dbReference type="InterPro" id="IPR020846">
    <property type="entry name" value="MFS_dom"/>
</dbReference>
<evidence type="ECO:0000259" key="8">
    <source>
        <dbReference type="PROSITE" id="PS50850"/>
    </source>
</evidence>
<dbReference type="PANTHER" id="PTHR43266:SF9">
    <property type="entry name" value="PERMEASE, MAJOR FACILITATOR SUPERFAMILY-RELATED"/>
    <property type="match status" value="1"/>
</dbReference>
<evidence type="ECO:0000256" key="7">
    <source>
        <dbReference type="SAM" id="Phobius"/>
    </source>
</evidence>
<dbReference type="KEGG" id="acae:HYG86_05385"/>
<dbReference type="InterPro" id="IPR036259">
    <property type="entry name" value="MFS_trans_sf"/>
</dbReference>
<feature type="transmembrane region" description="Helical" evidence="7">
    <location>
        <begin position="38"/>
        <end position="59"/>
    </location>
</feature>
<keyword evidence="10" id="KW-1185">Reference proteome</keyword>
<comment type="subcellular location">
    <subcellularLocation>
        <location evidence="1">Cell membrane</location>
        <topology evidence="1">Multi-pass membrane protein</topology>
    </subcellularLocation>
</comment>
<dbReference type="RefSeq" id="WP_213167899.1">
    <property type="nucleotide sequence ID" value="NZ_CP058559.1"/>
</dbReference>
<dbReference type="EMBL" id="CP058559">
    <property type="protein sequence ID" value="QNO14242.1"/>
    <property type="molecule type" value="Genomic_DNA"/>
</dbReference>
<dbReference type="InterPro" id="IPR011701">
    <property type="entry name" value="MFS"/>
</dbReference>
<dbReference type="GO" id="GO:0005886">
    <property type="term" value="C:plasma membrane"/>
    <property type="evidence" value="ECO:0007669"/>
    <property type="project" value="UniProtKB-SubCell"/>
</dbReference>
<feature type="domain" description="Major facilitator superfamily (MFS) profile" evidence="8">
    <location>
        <begin position="1"/>
        <end position="189"/>
    </location>
</feature>
<keyword evidence="4 7" id="KW-0812">Transmembrane</keyword>
<keyword evidence="3" id="KW-1003">Cell membrane</keyword>
<dbReference type="Pfam" id="PF07690">
    <property type="entry name" value="MFS_1"/>
    <property type="match status" value="1"/>
</dbReference>
<name>A0A7G9W6D0_ALKCA</name>
<dbReference type="AlphaFoldDB" id="A0A7G9W6D0"/>
<feature type="transmembrane region" description="Helical" evidence="7">
    <location>
        <begin position="352"/>
        <end position="371"/>
    </location>
</feature>
<dbReference type="PANTHER" id="PTHR43266">
    <property type="entry name" value="MACROLIDE-EFFLUX PROTEIN"/>
    <property type="match status" value="1"/>
</dbReference>
<evidence type="ECO:0000256" key="4">
    <source>
        <dbReference type="ARBA" id="ARBA00022692"/>
    </source>
</evidence>
<evidence type="ECO:0000256" key="2">
    <source>
        <dbReference type="ARBA" id="ARBA00022448"/>
    </source>
</evidence>
<keyword evidence="6 7" id="KW-0472">Membrane</keyword>